<evidence type="ECO:0000256" key="7">
    <source>
        <dbReference type="ARBA" id="ARBA00023128"/>
    </source>
</evidence>
<dbReference type="GO" id="GO:0006850">
    <property type="term" value="P:pyruvate import into mitochondria"/>
    <property type="evidence" value="ECO:0007669"/>
    <property type="project" value="InterPro"/>
</dbReference>
<dbReference type="InterPro" id="IPR005336">
    <property type="entry name" value="MPC"/>
</dbReference>
<sequence>MSFIYRKTISVAEKYVPDKLQPLWNHPAGPKTIFFWAPSLVIAGLGDLARPAEKLSVGQSAALSATGIVWARYSMVIIPKNWSLFSVNVFVALTGLYSFSRAVRYQYSLKEKKVPAVPQPAS</sequence>
<keyword evidence="8 9" id="KW-0472">Membrane</keyword>
<reference evidence="10" key="2">
    <citation type="submission" date="2023-05" db="EMBL/GenBank/DDBJ databases">
        <authorList>
            <person name="Fouks B."/>
        </authorList>
    </citation>
    <scope>NUCLEOTIDE SEQUENCE</scope>
    <source>
        <strain evidence="10">Stay&amp;Tobe</strain>
        <tissue evidence="10">Testes</tissue>
    </source>
</reference>
<dbReference type="Proteomes" id="UP001233999">
    <property type="component" value="Unassembled WGS sequence"/>
</dbReference>
<evidence type="ECO:0000313" key="10">
    <source>
        <dbReference type="EMBL" id="KAJ9595122.1"/>
    </source>
</evidence>
<reference evidence="10" key="1">
    <citation type="journal article" date="2023" name="IScience">
        <title>Live-bearing cockroach genome reveals convergent evolutionary mechanisms linked to viviparity in insects and beyond.</title>
        <authorList>
            <person name="Fouks B."/>
            <person name="Harrison M.C."/>
            <person name="Mikhailova A.A."/>
            <person name="Marchal E."/>
            <person name="English S."/>
            <person name="Carruthers M."/>
            <person name="Jennings E.C."/>
            <person name="Chiamaka E.L."/>
            <person name="Frigard R.A."/>
            <person name="Pippel M."/>
            <person name="Attardo G.M."/>
            <person name="Benoit J.B."/>
            <person name="Bornberg-Bauer E."/>
            <person name="Tobe S.S."/>
        </authorList>
    </citation>
    <scope>NUCLEOTIDE SEQUENCE</scope>
    <source>
        <strain evidence="10">Stay&amp;Tobe</strain>
    </source>
</reference>
<evidence type="ECO:0000256" key="9">
    <source>
        <dbReference type="RuleBase" id="RU363100"/>
    </source>
</evidence>
<evidence type="ECO:0000256" key="1">
    <source>
        <dbReference type="ARBA" id="ARBA00004448"/>
    </source>
</evidence>
<proteinExistence type="inferred from homology"/>
<evidence type="ECO:0000256" key="3">
    <source>
        <dbReference type="ARBA" id="ARBA00022448"/>
    </source>
</evidence>
<dbReference type="AlphaFoldDB" id="A0AAD8EMN3"/>
<feature type="transmembrane region" description="Helical" evidence="9">
    <location>
        <begin position="84"/>
        <end position="103"/>
    </location>
</feature>
<protein>
    <recommendedName>
        <fullName evidence="9">Mitochondrial pyruvate carrier</fullName>
    </recommendedName>
</protein>
<evidence type="ECO:0000256" key="5">
    <source>
        <dbReference type="ARBA" id="ARBA00022792"/>
    </source>
</evidence>
<evidence type="ECO:0000256" key="8">
    <source>
        <dbReference type="ARBA" id="ARBA00023136"/>
    </source>
</evidence>
<comment type="function">
    <text evidence="9">Mediates the uptake of pyruvate into mitochondria.</text>
</comment>
<keyword evidence="7 9" id="KW-0496">Mitochondrion</keyword>
<evidence type="ECO:0000256" key="4">
    <source>
        <dbReference type="ARBA" id="ARBA00022692"/>
    </source>
</evidence>
<keyword evidence="6 9" id="KW-1133">Transmembrane helix</keyword>
<evidence type="ECO:0000256" key="2">
    <source>
        <dbReference type="ARBA" id="ARBA00006416"/>
    </source>
</evidence>
<keyword evidence="3 9" id="KW-0813">Transport</keyword>
<comment type="subcellular location">
    <subcellularLocation>
        <location evidence="1 9">Mitochondrion inner membrane</location>
        <topology evidence="1 9">Multi-pass membrane protein</topology>
    </subcellularLocation>
</comment>
<keyword evidence="11" id="KW-1185">Reference proteome</keyword>
<dbReference type="GO" id="GO:0005743">
    <property type="term" value="C:mitochondrial inner membrane"/>
    <property type="evidence" value="ECO:0007669"/>
    <property type="project" value="UniProtKB-SubCell"/>
</dbReference>
<dbReference type="Pfam" id="PF03650">
    <property type="entry name" value="MPC"/>
    <property type="match status" value="1"/>
</dbReference>
<accession>A0AAD8EMN3</accession>
<gene>
    <name evidence="10" type="ORF">L9F63_013597</name>
</gene>
<name>A0AAD8EMN3_DIPPU</name>
<comment type="similarity">
    <text evidence="2 9">Belongs to the mitochondrial pyruvate carrier (MPC) (TC 2.A.105) family.</text>
</comment>
<keyword evidence="4 9" id="KW-0812">Transmembrane</keyword>
<evidence type="ECO:0000313" key="11">
    <source>
        <dbReference type="Proteomes" id="UP001233999"/>
    </source>
</evidence>
<evidence type="ECO:0000256" key="6">
    <source>
        <dbReference type="ARBA" id="ARBA00022989"/>
    </source>
</evidence>
<keyword evidence="5 9" id="KW-0999">Mitochondrion inner membrane</keyword>
<comment type="caution">
    <text evidence="9">Lacks conserved residue(s) required for the propagation of feature annotation.</text>
</comment>
<comment type="caution">
    <text evidence="10">The sequence shown here is derived from an EMBL/GenBank/DDBJ whole genome shotgun (WGS) entry which is preliminary data.</text>
</comment>
<organism evidence="10 11">
    <name type="scientific">Diploptera punctata</name>
    <name type="common">Pacific beetle cockroach</name>
    <dbReference type="NCBI Taxonomy" id="6984"/>
    <lineage>
        <taxon>Eukaryota</taxon>
        <taxon>Metazoa</taxon>
        <taxon>Ecdysozoa</taxon>
        <taxon>Arthropoda</taxon>
        <taxon>Hexapoda</taxon>
        <taxon>Insecta</taxon>
        <taxon>Pterygota</taxon>
        <taxon>Neoptera</taxon>
        <taxon>Polyneoptera</taxon>
        <taxon>Dictyoptera</taxon>
        <taxon>Blattodea</taxon>
        <taxon>Blaberoidea</taxon>
        <taxon>Blaberidae</taxon>
        <taxon>Diplopterinae</taxon>
        <taxon>Diploptera</taxon>
    </lineage>
</organism>
<dbReference type="EMBL" id="JASPKZ010002692">
    <property type="protein sequence ID" value="KAJ9595122.1"/>
    <property type="molecule type" value="Genomic_DNA"/>
</dbReference>